<evidence type="ECO:0000313" key="2">
    <source>
        <dbReference type="EMBL" id="CAH1440651.1"/>
    </source>
</evidence>
<feature type="region of interest" description="Disordered" evidence="1">
    <location>
        <begin position="49"/>
        <end position="73"/>
    </location>
</feature>
<dbReference type="AlphaFoldDB" id="A0AAU9NRS9"/>
<dbReference type="Proteomes" id="UP001157418">
    <property type="component" value="Unassembled WGS sequence"/>
</dbReference>
<accession>A0AAU9NRS9</accession>
<gene>
    <name evidence="2" type="ORF">LVIROSA_LOCUS26770</name>
</gene>
<organism evidence="2 3">
    <name type="scientific">Lactuca virosa</name>
    <dbReference type="NCBI Taxonomy" id="75947"/>
    <lineage>
        <taxon>Eukaryota</taxon>
        <taxon>Viridiplantae</taxon>
        <taxon>Streptophyta</taxon>
        <taxon>Embryophyta</taxon>
        <taxon>Tracheophyta</taxon>
        <taxon>Spermatophyta</taxon>
        <taxon>Magnoliopsida</taxon>
        <taxon>eudicotyledons</taxon>
        <taxon>Gunneridae</taxon>
        <taxon>Pentapetalae</taxon>
        <taxon>asterids</taxon>
        <taxon>campanulids</taxon>
        <taxon>Asterales</taxon>
        <taxon>Asteraceae</taxon>
        <taxon>Cichorioideae</taxon>
        <taxon>Cichorieae</taxon>
        <taxon>Lactucinae</taxon>
        <taxon>Lactuca</taxon>
    </lineage>
</organism>
<dbReference type="EMBL" id="CAKMRJ010005412">
    <property type="protein sequence ID" value="CAH1440651.1"/>
    <property type="molecule type" value="Genomic_DNA"/>
</dbReference>
<evidence type="ECO:0000313" key="3">
    <source>
        <dbReference type="Proteomes" id="UP001157418"/>
    </source>
</evidence>
<sequence>MANTGLWTIASPPEEQLVPNTTDPEDTIAPAVLAALTLMVFKEVPIEDEVNGAASSDSAKPTEEGYTPIELEHISSNYDLEEDTTTLV</sequence>
<comment type="caution">
    <text evidence="2">The sequence shown here is derived from an EMBL/GenBank/DDBJ whole genome shotgun (WGS) entry which is preliminary data.</text>
</comment>
<reference evidence="2 3" key="1">
    <citation type="submission" date="2022-01" db="EMBL/GenBank/DDBJ databases">
        <authorList>
            <person name="Xiong W."/>
            <person name="Schranz E."/>
        </authorList>
    </citation>
    <scope>NUCLEOTIDE SEQUENCE [LARGE SCALE GENOMIC DNA]</scope>
</reference>
<name>A0AAU9NRS9_9ASTR</name>
<feature type="region of interest" description="Disordered" evidence="1">
    <location>
        <begin position="1"/>
        <end position="24"/>
    </location>
</feature>
<protein>
    <submittedName>
        <fullName evidence="2">Uncharacterized protein</fullName>
    </submittedName>
</protein>
<proteinExistence type="predicted"/>
<evidence type="ECO:0000256" key="1">
    <source>
        <dbReference type="SAM" id="MobiDB-lite"/>
    </source>
</evidence>
<keyword evidence="3" id="KW-1185">Reference proteome</keyword>